<dbReference type="RefSeq" id="WP_044223805.1">
    <property type="nucleotide sequence ID" value="NZ_JBKAGJ010000008.1"/>
</dbReference>
<dbReference type="PANTHER" id="PTHR46630">
    <property type="entry name" value="TETRATRICOPEPTIDE REPEAT PROTEIN 29"/>
    <property type="match status" value="1"/>
</dbReference>
<feature type="repeat" description="TPR" evidence="6">
    <location>
        <begin position="100"/>
        <end position="133"/>
    </location>
</feature>
<sequence length="272" mass="30478">MPTLKLQHLLLSLLLTGILTGMPPLTAQSPLPPPTSRADLKQQQETLQAQLERATSIEEKISCQVRLAGLKAREDYASGINLAREALEKAKASQQDELIARAYFGCGNIHFRNNRTDEALADFKAGMAFAEKNGDPELLINFNNMLGRIYRQWGIYEKGLEHLQQALSLLKPETGIFSYNTRMSSLHNNIANLFYCTQNLQAAADHSLEAIRYARLGERWDMVSGNFHSLAQTYERLGEQERAAAAYQQAADYSKRIKKKVISPTGKRSHGN</sequence>
<comment type="similarity">
    <text evidence="5">Belongs to the Rap family.</text>
</comment>
<dbReference type="InterPro" id="IPR011990">
    <property type="entry name" value="TPR-like_helical_dom_sf"/>
</dbReference>
<dbReference type="OrthoDB" id="9780183at2"/>
<dbReference type="EMBL" id="JPOS01000039">
    <property type="protein sequence ID" value="KGE87087.1"/>
    <property type="molecule type" value="Genomic_DNA"/>
</dbReference>
<keyword evidence="2" id="KW-0963">Cytoplasm</keyword>
<evidence type="ECO:0000256" key="6">
    <source>
        <dbReference type="PROSITE-ProRule" id="PRU00339"/>
    </source>
</evidence>
<dbReference type="InterPro" id="IPR019734">
    <property type="entry name" value="TPR_rpt"/>
</dbReference>
<accession>A0A098S7M4</accession>
<dbReference type="SUPFAM" id="SSF48452">
    <property type="entry name" value="TPR-like"/>
    <property type="match status" value="1"/>
</dbReference>
<evidence type="ECO:0000256" key="1">
    <source>
        <dbReference type="ARBA" id="ARBA00004496"/>
    </source>
</evidence>
<proteinExistence type="inferred from homology"/>
<dbReference type="Pfam" id="PF13181">
    <property type="entry name" value="TPR_8"/>
    <property type="match status" value="2"/>
</dbReference>
<keyword evidence="4 6" id="KW-0802">TPR repeat</keyword>
<organism evidence="7 8">
    <name type="scientific">Phaeodactylibacter xiamenensis</name>
    <dbReference type="NCBI Taxonomy" id="1524460"/>
    <lineage>
        <taxon>Bacteria</taxon>
        <taxon>Pseudomonadati</taxon>
        <taxon>Bacteroidota</taxon>
        <taxon>Saprospiria</taxon>
        <taxon>Saprospirales</taxon>
        <taxon>Haliscomenobacteraceae</taxon>
        <taxon>Phaeodactylibacter</taxon>
    </lineage>
</organism>
<dbReference type="STRING" id="1524460.IX84_18965"/>
<dbReference type="PANTHER" id="PTHR46630:SF1">
    <property type="entry name" value="TETRATRICOPEPTIDE REPEAT PROTEIN 29"/>
    <property type="match status" value="1"/>
</dbReference>
<evidence type="ECO:0000256" key="5">
    <source>
        <dbReference type="ARBA" id="ARBA00038253"/>
    </source>
</evidence>
<reference evidence="7 8" key="1">
    <citation type="journal article" date="2014" name="Int. J. Syst. Evol. Microbiol.">
        <title>Phaeodactylibacter xiamenensis gen. nov., sp. nov., a member of the family Saprospiraceae isolated from the marine alga Phaeodactylum tricornutum.</title>
        <authorList>
            <person name="Chen Z.Jr."/>
            <person name="Lei X."/>
            <person name="Lai Q."/>
            <person name="Li Y."/>
            <person name="Zhang B."/>
            <person name="Zhang J."/>
            <person name="Zhang H."/>
            <person name="Yang L."/>
            <person name="Zheng W."/>
            <person name="Tian Y."/>
            <person name="Yu Z."/>
            <person name="Xu H.Jr."/>
            <person name="Zheng T."/>
        </authorList>
    </citation>
    <scope>NUCLEOTIDE SEQUENCE [LARGE SCALE GENOMIC DNA]</scope>
    <source>
        <strain evidence="7 8">KD52</strain>
    </source>
</reference>
<evidence type="ECO:0000256" key="4">
    <source>
        <dbReference type="ARBA" id="ARBA00022803"/>
    </source>
</evidence>
<keyword evidence="3" id="KW-0677">Repeat</keyword>
<dbReference type="PROSITE" id="PS50005">
    <property type="entry name" value="TPR"/>
    <property type="match status" value="1"/>
</dbReference>
<dbReference type="SMART" id="SM00028">
    <property type="entry name" value="TPR"/>
    <property type="match status" value="4"/>
</dbReference>
<comment type="caution">
    <text evidence="7">The sequence shown here is derived from an EMBL/GenBank/DDBJ whole genome shotgun (WGS) entry which is preliminary data.</text>
</comment>
<keyword evidence="8" id="KW-1185">Reference proteome</keyword>
<dbReference type="AlphaFoldDB" id="A0A098S7M4"/>
<name>A0A098S7M4_9BACT</name>
<dbReference type="Gene3D" id="1.25.40.10">
    <property type="entry name" value="Tetratricopeptide repeat domain"/>
    <property type="match status" value="1"/>
</dbReference>
<dbReference type="Proteomes" id="UP000029736">
    <property type="component" value="Unassembled WGS sequence"/>
</dbReference>
<protein>
    <recommendedName>
        <fullName evidence="9">MalT-like TPR region domain-containing protein</fullName>
    </recommendedName>
</protein>
<comment type="subcellular location">
    <subcellularLocation>
        <location evidence="1">Cytoplasm</location>
    </subcellularLocation>
</comment>
<gene>
    <name evidence="7" type="ORF">IX84_18965</name>
</gene>
<dbReference type="InterPro" id="IPR051476">
    <property type="entry name" value="Bac_ResReg_Asp_Phosphatase"/>
</dbReference>
<evidence type="ECO:0000313" key="8">
    <source>
        <dbReference type="Proteomes" id="UP000029736"/>
    </source>
</evidence>
<evidence type="ECO:0008006" key="9">
    <source>
        <dbReference type="Google" id="ProtNLM"/>
    </source>
</evidence>
<dbReference type="GO" id="GO:0005737">
    <property type="term" value="C:cytoplasm"/>
    <property type="evidence" value="ECO:0007669"/>
    <property type="project" value="UniProtKB-SubCell"/>
</dbReference>
<evidence type="ECO:0000256" key="3">
    <source>
        <dbReference type="ARBA" id="ARBA00022737"/>
    </source>
</evidence>
<evidence type="ECO:0000256" key="2">
    <source>
        <dbReference type="ARBA" id="ARBA00022490"/>
    </source>
</evidence>
<evidence type="ECO:0000313" key="7">
    <source>
        <dbReference type="EMBL" id="KGE87087.1"/>
    </source>
</evidence>